<dbReference type="GeneID" id="39876323"/>
<accession>A0A2H6KHU2</accession>
<gene>
    <name evidence="1" type="ORF">BOVATA_040460</name>
</gene>
<reference evidence="1 2" key="1">
    <citation type="journal article" date="2017" name="BMC Genomics">
        <title>Whole-genome assembly of Babesia ovata and comparative genomics between closely related pathogens.</title>
        <authorList>
            <person name="Yamagishi J."/>
            <person name="Asada M."/>
            <person name="Hakimi H."/>
            <person name="Tanaka T.Q."/>
            <person name="Sugimoto C."/>
            <person name="Kawazu S."/>
        </authorList>
    </citation>
    <scope>NUCLEOTIDE SEQUENCE [LARGE SCALE GENOMIC DNA]</scope>
    <source>
        <strain evidence="1 2">Miyake</strain>
    </source>
</reference>
<dbReference type="VEuPathDB" id="PiroplasmaDB:BOVATA_040460"/>
<dbReference type="OrthoDB" id="10324741at2759"/>
<keyword evidence="2" id="KW-1185">Reference proteome</keyword>
<evidence type="ECO:0000313" key="1">
    <source>
        <dbReference type="EMBL" id="GBE62553.1"/>
    </source>
</evidence>
<evidence type="ECO:0000313" key="2">
    <source>
        <dbReference type="Proteomes" id="UP000236319"/>
    </source>
</evidence>
<dbReference type="EMBL" id="BDSA01000005">
    <property type="protein sequence ID" value="GBE62553.1"/>
    <property type="molecule type" value="Genomic_DNA"/>
</dbReference>
<dbReference type="RefSeq" id="XP_028868796.1">
    <property type="nucleotide sequence ID" value="XM_029012963.1"/>
</dbReference>
<organism evidence="1 2">
    <name type="scientific">Babesia ovata</name>
    <dbReference type="NCBI Taxonomy" id="189622"/>
    <lineage>
        <taxon>Eukaryota</taxon>
        <taxon>Sar</taxon>
        <taxon>Alveolata</taxon>
        <taxon>Apicomplexa</taxon>
        <taxon>Aconoidasida</taxon>
        <taxon>Piroplasmida</taxon>
        <taxon>Babesiidae</taxon>
        <taxon>Babesia</taxon>
    </lineage>
</organism>
<sequence>MQFDSLTEAPRNLKEGIDWLMALRGTDAERNLTAMGAALYNFLADKPVGLMELPALENVKHLSKDFMWQKELKDQWPVNIMLRRFNNPMDKTQGKFSETTGFVEESDFENVIQTKGVKPKDIAKDLGNVVDACEKFLRSIKVPDHYISAYSREATWEASCSKDPEACAVVFVGIAPMLYAGLNALMATCIAAFFRGSNSTGYNNMREVLRALGYVEPECRAGISAPNAVMALGGVDKRVVTTIYDLSGFWAFY</sequence>
<dbReference type="Proteomes" id="UP000236319">
    <property type="component" value="Unassembled WGS sequence"/>
</dbReference>
<proteinExistence type="predicted"/>
<protein>
    <submittedName>
        <fullName evidence="1">Uncharacterized protein</fullName>
    </submittedName>
</protein>
<dbReference type="AlphaFoldDB" id="A0A2H6KHU2"/>
<name>A0A2H6KHU2_9APIC</name>
<comment type="caution">
    <text evidence="1">The sequence shown here is derived from an EMBL/GenBank/DDBJ whole genome shotgun (WGS) entry which is preliminary data.</text>
</comment>